<dbReference type="PANTHER" id="PTHR43105:SF10">
    <property type="entry name" value="NADH-QUINONE OXIDOREDUCTASE SUBUNIT G"/>
    <property type="match status" value="1"/>
</dbReference>
<protein>
    <submittedName>
        <fullName evidence="7">Molybdopterin oxidoreductase family protein</fullName>
    </submittedName>
</protein>
<evidence type="ECO:0000259" key="6">
    <source>
        <dbReference type="SMART" id="SM00926"/>
    </source>
</evidence>
<dbReference type="SUPFAM" id="SSF50692">
    <property type="entry name" value="ADC-like"/>
    <property type="match status" value="1"/>
</dbReference>
<dbReference type="SMART" id="SM00926">
    <property type="entry name" value="Molybdop_Fe4S4"/>
    <property type="match status" value="1"/>
</dbReference>
<dbReference type="CDD" id="cd00508">
    <property type="entry name" value="MopB_CT_Fdh-Nap-like"/>
    <property type="match status" value="1"/>
</dbReference>
<evidence type="ECO:0000256" key="1">
    <source>
        <dbReference type="ARBA" id="ARBA00022485"/>
    </source>
</evidence>
<sequence>MAESTETHCPYCALQCAMTLERDSAGEVRARPAGGGLCRKGWTAPELLAHPDRLTSPLVKGRKATWDEALDHIAERHREITALSGRDSVGVYGSGALTNEKAYQLGKFARLALGTPYIDYNGRFCMSSAAAAANRSLGIDRGLPFPMADLAEADTVLLAGANPAETMPPFMRHLAGPDLIVADPRLTGTAEQALLHLPVRPGTDAALAAGLLHIAIAESRTDRDYIDARTTGFDAVARSVSECWPAWTERVTGIPVADLYRAVELMAGKRTAILTARGSEQHSQGVDTVTAWINLALALGLVGRPSSGYGCLTGQGNGQGGREHGQKADQLPGYRSITDPDARRHVADVWGVSERDLPGPGVSATELLSLCGGDIRSLFVFGSNPAVSAPRSARVAENLAALDLLVVCDFFLSETAELAEVVLPTAQWAEEDGTMTNLEGRLLRRRMLTDPPRGVRTDLRIMADLAERLGGKGSFATDPEEVFEELRRASEGGRADYSGATWDRIDAERLHWPVRARSRERAKSRERMFTDLRFPTDDGRARFVPVSHRETTDVRDAGTQLWLTTGRVLTQYQSGTQTRRVGSLAGEPYLALHPDTAENLGIGEGERVRVRSDRGWFEAPAKLDWTLRRDVVFSPFHYGGAANVNRVVSDALDPLSRMPEFKVSAVRLERATGA</sequence>
<feature type="domain" description="4Fe-4S Mo/W bis-MGD-type" evidence="6">
    <location>
        <begin position="2"/>
        <end position="50"/>
    </location>
</feature>
<dbReference type="Gene3D" id="2.40.40.20">
    <property type="match status" value="1"/>
</dbReference>
<gene>
    <name evidence="7" type="ORF">ACFPET_22470</name>
</gene>
<evidence type="ECO:0000313" key="7">
    <source>
        <dbReference type="EMBL" id="MFC4337962.1"/>
    </source>
</evidence>
<dbReference type="InterPro" id="IPR006963">
    <property type="entry name" value="Mopterin_OxRdtase_4Fe-4S_dom"/>
</dbReference>
<dbReference type="InterPro" id="IPR009010">
    <property type="entry name" value="Asp_de-COase-like_dom_sf"/>
</dbReference>
<keyword evidence="2" id="KW-0479">Metal-binding</keyword>
<dbReference type="InterPro" id="IPR006656">
    <property type="entry name" value="Mopterin_OxRdtase"/>
</dbReference>
<comment type="caution">
    <text evidence="7">The sequence shown here is derived from an EMBL/GenBank/DDBJ whole genome shotgun (WGS) entry which is preliminary data.</text>
</comment>
<dbReference type="InterPro" id="IPR006657">
    <property type="entry name" value="MoPterin_dinucl-bd_dom"/>
</dbReference>
<dbReference type="Pfam" id="PF00384">
    <property type="entry name" value="Molybdopterin"/>
    <property type="match status" value="1"/>
</dbReference>
<dbReference type="InterPro" id="IPR050123">
    <property type="entry name" value="Prok_molybdopt-oxidoreductase"/>
</dbReference>
<accession>A0ABV8U4N7</accession>
<dbReference type="EMBL" id="JBHSDK010000061">
    <property type="protein sequence ID" value="MFC4337962.1"/>
    <property type="molecule type" value="Genomic_DNA"/>
</dbReference>
<evidence type="ECO:0000313" key="8">
    <source>
        <dbReference type="Proteomes" id="UP001595823"/>
    </source>
</evidence>
<reference evidence="8" key="1">
    <citation type="journal article" date="2019" name="Int. J. Syst. Evol. Microbiol.">
        <title>The Global Catalogue of Microorganisms (GCM) 10K type strain sequencing project: providing services to taxonomists for standard genome sequencing and annotation.</title>
        <authorList>
            <consortium name="The Broad Institute Genomics Platform"/>
            <consortium name="The Broad Institute Genome Sequencing Center for Infectious Disease"/>
            <person name="Wu L."/>
            <person name="Ma J."/>
        </authorList>
    </citation>
    <scope>NUCLEOTIDE SEQUENCE [LARGE SCALE GENOMIC DNA]</scope>
    <source>
        <strain evidence="8">IBRC-M 10908</strain>
    </source>
</reference>
<keyword evidence="8" id="KW-1185">Reference proteome</keyword>
<proteinExistence type="predicted"/>
<dbReference type="RefSeq" id="WP_380625481.1">
    <property type="nucleotide sequence ID" value="NZ_JBHSDK010000061.1"/>
</dbReference>
<feature type="region of interest" description="Disordered" evidence="5">
    <location>
        <begin position="316"/>
        <end position="335"/>
    </location>
</feature>
<keyword evidence="3" id="KW-0408">Iron</keyword>
<dbReference type="Gene3D" id="2.20.25.90">
    <property type="entry name" value="ADC-like domains"/>
    <property type="match status" value="1"/>
</dbReference>
<evidence type="ECO:0000256" key="2">
    <source>
        <dbReference type="ARBA" id="ARBA00022723"/>
    </source>
</evidence>
<dbReference type="SUPFAM" id="SSF53706">
    <property type="entry name" value="Formate dehydrogenase/DMSO reductase, domains 1-3"/>
    <property type="match status" value="1"/>
</dbReference>
<evidence type="ECO:0000256" key="4">
    <source>
        <dbReference type="ARBA" id="ARBA00023014"/>
    </source>
</evidence>
<dbReference type="Gene3D" id="3.40.50.740">
    <property type="match status" value="1"/>
</dbReference>
<evidence type="ECO:0000256" key="3">
    <source>
        <dbReference type="ARBA" id="ARBA00023004"/>
    </source>
</evidence>
<dbReference type="PANTHER" id="PTHR43105">
    <property type="entry name" value="RESPIRATORY NITRATE REDUCTASE"/>
    <property type="match status" value="1"/>
</dbReference>
<name>A0ABV8U4N7_9ACTN</name>
<keyword evidence="4" id="KW-0411">Iron-sulfur</keyword>
<dbReference type="Pfam" id="PF01568">
    <property type="entry name" value="Molydop_binding"/>
    <property type="match status" value="1"/>
</dbReference>
<keyword evidence="1" id="KW-0004">4Fe-4S</keyword>
<evidence type="ECO:0000256" key="5">
    <source>
        <dbReference type="SAM" id="MobiDB-lite"/>
    </source>
</evidence>
<dbReference type="Proteomes" id="UP001595823">
    <property type="component" value="Unassembled WGS sequence"/>
</dbReference>
<organism evidence="7 8">
    <name type="scientific">Salininema proteolyticum</name>
    <dbReference type="NCBI Taxonomy" id="1607685"/>
    <lineage>
        <taxon>Bacteria</taxon>
        <taxon>Bacillati</taxon>
        <taxon>Actinomycetota</taxon>
        <taxon>Actinomycetes</taxon>
        <taxon>Glycomycetales</taxon>
        <taxon>Glycomycetaceae</taxon>
        <taxon>Salininema</taxon>
    </lineage>
</organism>
<dbReference type="Gene3D" id="3.40.228.10">
    <property type="entry name" value="Dimethylsulfoxide Reductase, domain 2"/>
    <property type="match status" value="1"/>
</dbReference>